<keyword evidence="1" id="KW-0812">Transmembrane</keyword>
<dbReference type="STRING" id="426756.SAMN04488126_11294"/>
<proteinExistence type="predicted"/>
<protein>
    <submittedName>
        <fullName evidence="2">Uncharacterized protein</fullName>
    </submittedName>
</protein>
<reference evidence="2 3" key="1">
    <citation type="submission" date="2016-10" db="EMBL/GenBank/DDBJ databases">
        <authorList>
            <person name="de Groot N.N."/>
        </authorList>
    </citation>
    <scope>NUCLEOTIDE SEQUENCE [LARGE SCALE GENOMIC DNA]</scope>
    <source>
        <strain evidence="2 3">CGMCC 1.6762</strain>
    </source>
</reference>
<keyword evidence="1" id="KW-1133">Transmembrane helix</keyword>
<dbReference type="AlphaFoldDB" id="A0A1G7E7E4"/>
<gene>
    <name evidence="2" type="ORF">SAMN04488126_11294</name>
</gene>
<dbReference type="OrthoDB" id="2455222at2"/>
<evidence type="ECO:0000313" key="3">
    <source>
        <dbReference type="Proteomes" id="UP000198823"/>
    </source>
</evidence>
<keyword evidence="1" id="KW-0472">Membrane</keyword>
<dbReference type="EMBL" id="FNAR01000012">
    <property type="protein sequence ID" value="SDE59539.1"/>
    <property type="molecule type" value="Genomic_DNA"/>
</dbReference>
<feature type="transmembrane region" description="Helical" evidence="1">
    <location>
        <begin position="33"/>
        <end position="53"/>
    </location>
</feature>
<dbReference type="RefSeq" id="WP_092097569.1">
    <property type="nucleotide sequence ID" value="NZ_FNAR01000012.1"/>
</dbReference>
<accession>A0A1G7E7E4</accession>
<sequence length="61" mass="6852">MDVKSRVRHLLLIVLVMAATLLAVGWMMEDPDYSTAIFAGAIGLVIGEIIHYMRKKDRPKP</sequence>
<organism evidence="2 3">
    <name type="scientific">Bhargavaea beijingensis</name>
    <dbReference type="NCBI Taxonomy" id="426756"/>
    <lineage>
        <taxon>Bacteria</taxon>
        <taxon>Bacillati</taxon>
        <taxon>Bacillota</taxon>
        <taxon>Bacilli</taxon>
        <taxon>Bacillales</taxon>
        <taxon>Caryophanaceae</taxon>
        <taxon>Bhargavaea</taxon>
    </lineage>
</organism>
<name>A0A1G7E7E4_9BACL</name>
<dbReference type="Proteomes" id="UP000198823">
    <property type="component" value="Unassembled WGS sequence"/>
</dbReference>
<evidence type="ECO:0000256" key="1">
    <source>
        <dbReference type="SAM" id="Phobius"/>
    </source>
</evidence>
<feature type="transmembrane region" description="Helical" evidence="1">
    <location>
        <begin position="7"/>
        <end position="27"/>
    </location>
</feature>
<evidence type="ECO:0000313" key="2">
    <source>
        <dbReference type="EMBL" id="SDE59539.1"/>
    </source>
</evidence>